<dbReference type="Pfam" id="PF07690">
    <property type="entry name" value="MFS_1"/>
    <property type="match status" value="1"/>
</dbReference>
<dbReference type="InterPro" id="IPR036259">
    <property type="entry name" value="MFS_trans_sf"/>
</dbReference>
<evidence type="ECO:0000256" key="5">
    <source>
        <dbReference type="SAM" id="Phobius"/>
    </source>
</evidence>
<feature type="transmembrane region" description="Helical" evidence="5">
    <location>
        <begin position="21"/>
        <end position="39"/>
    </location>
</feature>
<dbReference type="GO" id="GO:0022857">
    <property type="term" value="F:transmembrane transporter activity"/>
    <property type="evidence" value="ECO:0007669"/>
    <property type="project" value="InterPro"/>
</dbReference>
<organism evidence="7 8">
    <name type="scientific">Dinothrombium tinctorium</name>
    <dbReference type="NCBI Taxonomy" id="1965070"/>
    <lineage>
        <taxon>Eukaryota</taxon>
        <taxon>Metazoa</taxon>
        <taxon>Ecdysozoa</taxon>
        <taxon>Arthropoda</taxon>
        <taxon>Chelicerata</taxon>
        <taxon>Arachnida</taxon>
        <taxon>Acari</taxon>
        <taxon>Acariformes</taxon>
        <taxon>Trombidiformes</taxon>
        <taxon>Prostigmata</taxon>
        <taxon>Anystina</taxon>
        <taxon>Parasitengona</taxon>
        <taxon>Trombidioidea</taxon>
        <taxon>Trombidiidae</taxon>
        <taxon>Dinothrombium</taxon>
    </lineage>
</organism>
<feature type="transmembrane region" description="Helical" evidence="5">
    <location>
        <begin position="240"/>
        <end position="263"/>
    </location>
</feature>
<keyword evidence="4 5" id="KW-0472">Membrane</keyword>
<dbReference type="Proteomes" id="UP000285301">
    <property type="component" value="Unassembled WGS sequence"/>
</dbReference>
<feature type="domain" description="Major facilitator superfamily (MFS) profile" evidence="6">
    <location>
        <begin position="20"/>
        <end position="422"/>
    </location>
</feature>
<dbReference type="SUPFAM" id="SSF103473">
    <property type="entry name" value="MFS general substrate transporter"/>
    <property type="match status" value="1"/>
</dbReference>
<feature type="transmembrane region" description="Helical" evidence="5">
    <location>
        <begin position="121"/>
        <end position="142"/>
    </location>
</feature>
<feature type="transmembrane region" description="Helical" evidence="5">
    <location>
        <begin position="397"/>
        <end position="417"/>
    </location>
</feature>
<feature type="transmembrane region" description="Helical" evidence="5">
    <location>
        <begin position="149"/>
        <end position="173"/>
    </location>
</feature>
<comment type="subcellular location">
    <subcellularLocation>
        <location evidence="1">Membrane</location>
        <topology evidence="1">Multi-pass membrane protein</topology>
    </subcellularLocation>
</comment>
<dbReference type="AlphaFoldDB" id="A0A443RS41"/>
<evidence type="ECO:0000313" key="7">
    <source>
        <dbReference type="EMBL" id="RWS18058.1"/>
    </source>
</evidence>
<dbReference type="InterPro" id="IPR011701">
    <property type="entry name" value="MFS"/>
</dbReference>
<evidence type="ECO:0000256" key="4">
    <source>
        <dbReference type="ARBA" id="ARBA00023136"/>
    </source>
</evidence>
<gene>
    <name evidence="7" type="ORF">B4U79_16272</name>
</gene>
<reference evidence="7 8" key="1">
    <citation type="journal article" date="2018" name="Gigascience">
        <title>Genomes of trombidid mites reveal novel predicted allergens and laterally-transferred genes associated with secondary metabolism.</title>
        <authorList>
            <person name="Dong X."/>
            <person name="Chaisiri K."/>
            <person name="Xia D."/>
            <person name="Armstrong S.D."/>
            <person name="Fang Y."/>
            <person name="Donnelly M.J."/>
            <person name="Kadowaki T."/>
            <person name="McGarry J.W."/>
            <person name="Darby A.C."/>
            <person name="Makepeace B.L."/>
        </authorList>
    </citation>
    <scope>NUCLEOTIDE SEQUENCE [LARGE SCALE GENOMIC DNA]</scope>
    <source>
        <strain evidence="7">UoL-WK</strain>
    </source>
</reference>
<feature type="transmembrane region" description="Helical" evidence="5">
    <location>
        <begin position="90"/>
        <end position="109"/>
    </location>
</feature>
<keyword evidence="8" id="KW-1185">Reference proteome</keyword>
<feature type="transmembrane region" description="Helical" evidence="5">
    <location>
        <begin position="306"/>
        <end position="327"/>
    </location>
</feature>
<keyword evidence="3 5" id="KW-1133">Transmembrane helix</keyword>
<keyword evidence="2 5" id="KW-0812">Transmembrane</keyword>
<dbReference type="PANTHER" id="PTHR10924">
    <property type="entry name" value="MAJOR FACILITATOR SUPERFAMILY PROTEIN-RELATED"/>
    <property type="match status" value="1"/>
</dbReference>
<dbReference type="PANTHER" id="PTHR10924:SF6">
    <property type="entry name" value="SOLUTE CARRIER FAMILY 49 MEMBER A3"/>
    <property type="match status" value="1"/>
</dbReference>
<evidence type="ECO:0000259" key="6">
    <source>
        <dbReference type="PROSITE" id="PS50850"/>
    </source>
</evidence>
<dbReference type="InterPro" id="IPR020846">
    <property type="entry name" value="MFS_dom"/>
</dbReference>
<evidence type="ECO:0000256" key="3">
    <source>
        <dbReference type="ARBA" id="ARBA00022989"/>
    </source>
</evidence>
<sequence length="437" mass="48580">MHKVDFSANPPRLFVHYKRRYVIAILLGLFTATNFYQNYEYSAIADVVSKCFKVDVSDVNWTALLYNIGSVLAVYPTLKCIERFGFRISFIVASFANALGSCVKCLAVKNGLYGVLLLGQLFPASLTLFAMSLPAILGANWFKSDRVVIVIGINSAFGACGSVAAFLAPSLIFDQIGILESWFELFSTSVAIATFTSIVFAISVLIVQDKPPSPPSLAAVSRPRNSTDESISILLKNRNYFLLLITYSLVIGMLQVTLVILNQSILAQFVNGNRVVTIAGTLTIISGIPSSLVTAFLCEKCKRYRLLLNIFCFLVILFFTLYTIGLWLKIVPIIYLFIFFTGFTYVSLTVLLVDYIVEVTYPYPESRTLNIVFCVARIPGLIFIPISSLLIKHCGSTQANFLIIGIALFNFLISFMVTNDLRRHRINLKRDILSALN</sequence>
<dbReference type="Gene3D" id="1.20.1250.20">
    <property type="entry name" value="MFS general substrate transporter like domains"/>
    <property type="match status" value="2"/>
</dbReference>
<feature type="transmembrane region" description="Helical" evidence="5">
    <location>
        <begin position="369"/>
        <end position="391"/>
    </location>
</feature>
<feature type="transmembrane region" description="Helical" evidence="5">
    <location>
        <begin position="185"/>
        <end position="207"/>
    </location>
</feature>
<proteinExistence type="predicted"/>
<feature type="transmembrane region" description="Helical" evidence="5">
    <location>
        <begin position="59"/>
        <end position="78"/>
    </location>
</feature>
<dbReference type="PROSITE" id="PS50850">
    <property type="entry name" value="MFS"/>
    <property type="match status" value="1"/>
</dbReference>
<evidence type="ECO:0000256" key="2">
    <source>
        <dbReference type="ARBA" id="ARBA00022692"/>
    </source>
</evidence>
<name>A0A443RS41_9ACAR</name>
<dbReference type="EMBL" id="NCKU01000001">
    <property type="protein sequence ID" value="RWS18058.1"/>
    <property type="molecule type" value="Genomic_DNA"/>
</dbReference>
<dbReference type="InterPro" id="IPR049680">
    <property type="entry name" value="FLVCR1-2_SLC49-like"/>
</dbReference>
<evidence type="ECO:0000256" key="1">
    <source>
        <dbReference type="ARBA" id="ARBA00004141"/>
    </source>
</evidence>
<accession>A0A443RS41</accession>
<dbReference type="OrthoDB" id="422206at2759"/>
<comment type="caution">
    <text evidence="7">The sequence shown here is derived from an EMBL/GenBank/DDBJ whole genome shotgun (WGS) entry which is preliminary data.</text>
</comment>
<dbReference type="GO" id="GO:0016020">
    <property type="term" value="C:membrane"/>
    <property type="evidence" value="ECO:0007669"/>
    <property type="project" value="UniProtKB-SubCell"/>
</dbReference>
<evidence type="ECO:0000313" key="8">
    <source>
        <dbReference type="Proteomes" id="UP000285301"/>
    </source>
</evidence>
<feature type="transmembrane region" description="Helical" evidence="5">
    <location>
        <begin position="275"/>
        <end position="297"/>
    </location>
</feature>
<feature type="transmembrane region" description="Helical" evidence="5">
    <location>
        <begin position="333"/>
        <end position="357"/>
    </location>
</feature>
<protein>
    <recommendedName>
        <fullName evidence="6">Major facilitator superfamily (MFS) profile domain-containing protein</fullName>
    </recommendedName>
</protein>